<dbReference type="InterPro" id="IPR014710">
    <property type="entry name" value="RmlC-like_jellyroll"/>
</dbReference>
<evidence type="ECO:0000313" key="2">
    <source>
        <dbReference type="EMBL" id="WKN37089.1"/>
    </source>
</evidence>
<dbReference type="InterPro" id="IPR000595">
    <property type="entry name" value="cNMP-bd_dom"/>
</dbReference>
<dbReference type="AlphaFoldDB" id="A0AA49JGE3"/>
<protein>
    <submittedName>
        <fullName evidence="2">Cyclic nucleotide-binding domain-containing protein</fullName>
    </submittedName>
</protein>
<dbReference type="PROSITE" id="PS50042">
    <property type="entry name" value="CNMP_BINDING_3"/>
    <property type="match status" value="1"/>
</dbReference>
<proteinExistence type="predicted"/>
<sequence>MRNPFQRSFSEQELELITFLSKFQLFEQLTQEEMSTFFPYMYLRRYQENEVVFFRKDPSHALYLINSGKIALLIDQDQDFETLNVISAGQSFGNNSLLQSTLRPYSAIVRSVQAELYVIPHVNIQDIFSSHPKIKAKMMASLGEMYEAYLQDLFHVYRSAKGFFNLNQVSANI</sequence>
<accession>A0AA49JGE3</accession>
<reference evidence="2" key="2">
    <citation type="journal article" date="2024" name="Antonie Van Leeuwenhoek">
        <title>Roseihalotalea indica gen. nov., sp. nov., a halophilic Bacteroidetes from mesopelagic Southwest Indian Ocean with higher carbohydrate metabolic potential.</title>
        <authorList>
            <person name="Chen B."/>
            <person name="Zhang M."/>
            <person name="Lin D."/>
            <person name="Ye J."/>
            <person name="Tang K."/>
        </authorList>
    </citation>
    <scope>NUCLEOTIDE SEQUENCE</scope>
    <source>
        <strain evidence="2">TK19036</strain>
    </source>
</reference>
<evidence type="ECO:0000259" key="1">
    <source>
        <dbReference type="PROSITE" id="PS50042"/>
    </source>
</evidence>
<name>A0AA49JGE3_9BACT</name>
<dbReference type="CDD" id="cd00038">
    <property type="entry name" value="CAP_ED"/>
    <property type="match status" value="1"/>
</dbReference>
<reference evidence="2" key="1">
    <citation type="journal article" date="2023" name="Comput. Struct. Biotechnol. J.">
        <title>Discovery of a novel marine Bacteroidetes with a rich repertoire of carbohydrate-active enzymes.</title>
        <authorList>
            <person name="Chen B."/>
            <person name="Liu G."/>
            <person name="Chen Q."/>
            <person name="Wang H."/>
            <person name="Liu L."/>
            <person name="Tang K."/>
        </authorList>
    </citation>
    <scope>NUCLEOTIDE SEQUENCE</scope>
    <source>
        <strain evidence="2">TK19036</strain>
    </source>
</reference>
<dbReference type="PANTHER" id="PTHR23011:SF28">
    <property type="entry name" value="CYCLIC NUCLEOTIDE-BINDING DOMAIN CONTAINING PROTEIN"/>
    <property type="match status" value="1"/>
</dbReference>
<dbReference type="PANTHER" id="PTHR23011">
    <property type="entry name" value="CYCLIC NUCLEOTIDE-BINDING DOMAIN CONTAINING PROTEIN"/>
    <property type="match status" value="1"/>
</dbReference>
<dbReference type="Pfam" id="PF00027">
    <property type="entry name" value="cNMP_binding"/>
    <property type="match status" value="1"/>
</dbReference>
<organism evidence="2">
    <name type="scientific">Roseihalotalea indica</name>
    <dbReference type="NCBI Taxonomy" id="2867963"/>
    <lineage>
        <taxon>Bacteria</taxon>
        <taxon>Pseudomonadati</taxon>
        <taxon>Bacteroidota</taxon>
        <taxon>Cytophagia</taxon>
        <taxon>Cytophagales</taxon>
        <taxon>Catalimonadaceae</taxon>
        <taxon>Roseihalotalea</taxon>
    </lineage>
</organism>
<dbReference type="EMBL" id="CP120682">
    <property type="protein sequence ID" value="WKN37089.1"/>
    <property type="molecule type" value="Genomic_DNA"/>
</dbReference>
<gene>
    <name evidence="2" type="ORF">K4G66_32485</name>
</gene>
<dbReference type="InterPro" id="IPR018490">
    <property type="entry name" value="cNMP-bd_dom_sf"/>
</dbReference>
<dbReference type="Gene3D" id="2.60.120.10">
    <property type="entry name" value="Jelly Rolls"/>
    <property type="match status" value="1"/>
</dbReference>
<feature type="domain" description="Cyclic nucleotide-binding" evidence="1">
    <location>
        <begin position="25"/>
        <end position="145"/>
    </location>
</feature>
<dbReference type="SUPFAM" id="SSF51206">
    <property type="entry name" value="cAMP-binding domain-like"/>
    <property type="match status" value="1"/>
</dbReference>
<dbReference type="SMART" id="SM00100">
    <property type="entry name" value="cNMP"/>
    <property type="match status" value="1"/>
</dbReference>